<sequence length="102" mass="12105">MEILHFLAIPLCEEDVSRLVHYCKASAFDAEKYLIPIRYKQVRYLAKPVEKFPISIETWELHVRHVRSLLKHRFGFLLQRDLIFLACEAGLVIKEAVFSHFY</sequence>
<proteinExistence type="predicted"/>
<dbReference type="AlphaFoldDB" id="A0AAQ0J6J6"/>
<evidence type="ECO:0000313" key="3">
    <source>
        <dbReference type="Proteomes" id="UP000512184"/>
    </source>
</evidence>
<dbReference type="RefSeq" id="WP_080122545.1">
    <property type="nucleotide sequence ID" value="NZ_CP035278.1"/>
</dbReference>
<reference evidence="1 3" key="1">
    <citation type="submission" date="2019-01" db="EMBL/GenBank/DDBJ databases">
        <title>Whole genome sequencing and annotation enables comparative genome analysis that reveals unique features of the Chlamydia suis R19 Genome.</title>
        <authorList>
            <person name="Dimond Z.E."/>
        </authorList>
    </citation>
    <scope>NUCLEOTIDE SEQUENCE [LARGE SCALE GENOMIC DNA]</scope>
    <source>
        <strain evidence="1 3">R19</strain>
    </source>
</reference>
<protein>
    <submittedName>
        <fullName evidence="2">Uncharacterized protein</fullName>
    </submittedName>
</protein>
<reference evidence="2" key="2">
    <citation type="journal article" date="2021" name="Front. Microbiol.">
        <title>Generation of Tetracycline and Rifamycin Resistant Chlamydia Suis Recombinants.</title>
        <authorList>
            <person name="Marti H."/>
            <person name="Bommana S."/>
            <person name="Read T.D."/>
            <person name="Pesch T."/>
            <person name="Prahauser B."/>
            <person name="Dean D."/>
            <person name="Borel N."/>
        </authorList>
    </citation>
    <scope>NUCLEOTIDE SEQUENCE</scope>
    <source>
        <strain evidence="2">208.1</strain>
    </source>
</reference>
<dbReference type="Proteomes" id="UP000825134">
    <property type="component" value="Chromosome"/>
</dbReference>
<organism evidence="2 4">
    <name type="scientific">Chlamydia suis</name>
    <dbReference type="NCBI Taxonomy" id="83559"/>
    <lineage>
        <taxon>Bacteria</taxon>
        <taxon>Pseudomonadati</taxon>
        <taxon>Chlamydiota</taxon>
        <taxon>Chlamydiia</taxon>
        <taxon>Chlamydiales</taxon>
        <taxon>Chlamydiaceae</taxon>
        <taxon>Chlamydia/Chlamydophila group</taxon>
        <taxon>Chlamydia</taxon>
    </lineage>
</organism>
<name>A0AAQ0J6J6_9CHLA</name>
<dbReference type="EMBL" id="CP035278">
    <property type="protein sequence ID" value="QHP82905.1"/>
    <property type="molecule type" value="Genomic_DNA"/>
</dbReference>
<accession>A0AAQ0J6J6</accession>
<evidence type="ECO:0000313" key="4">
    <source>
        <dbReference type="Proteomes" id="UP000825134"/>
    </source>
</evidence>
<evidence type="ECO:0000313" key="1">
    <source>
        <dbReference type="EMBL" id="QHP82905.1"/>
    </source>
</evidence>
<dbReference type="Proteomes" id="UP000512184">
    <property type="component" value="Chromosome"/>
</dbReference>
<dbReference type="EMBL" id="CP063185">
    <property type="protein sequence ID" value="QYC74635.1"/>
    <property type="molecule type" value="Genomic_DNA"/>
</dbReference>
<keyword evidence="3" id="KW-1185">Reference proteome</keyword>
<evidence type="ECO:0000313" key="2">
    <source>
        <dbReference type="EMBL" id="QYC74635.1"/>
    </source>
</evidence>
<gene>
    <name evidence="1" type="primary">hypothetical protein</name>
    <name evidence="1" type="ORF">Chls_030</name>
    <name evidence="2" type="ORF">INQ84_01340</name>
</gene>